<dbReference type="InterPro" id="IPR022026">
    <property type="entry name" value="DUF5981"/>
</dbReference>
<gene>
    <name evidence="2" type="ORF">METZ01_LOCUS307231</name>
</gene>
<feature type="domain" description="Methylene-tetrahydrofolate reductase C-terminal-like" evidence="1">
    <location>
        <begin position="37"/>
        <end position="121"/>
    </location>
</feature>
<dbReference type="Pfam" id="PF12225">
    <property type="entry name" value="DUF5981"/>
    <property type="match status" value="1"/>
</dbReference>
<evidence type="ECO:0000259" key="1">
    <source>
        <dbReference type="Pfam" id="PF12225"/>
    </source>
</evidence>
<accession>A0A382N2L8</accession>
<evidence type="ECO:0000313" key="2">
    <source>
        <dbReference type="EMBL" id="SVC54377.1"/>
    </source>
</evidence>
<dbReference type="EMBL" id="UINC01097017">
    <property type="protein sequence ID" value="SVC54377.1"/>
    <property type="molecule type" value="Genomic_DNA"/>
</dbReference>
<reference evidence="2" key="1">
    <citation type="submission" date="2018-05" db="EMBL/GenBank/DDBJ databases">
        <authorList>
            <person name="Lanie J.A."/>
            <person name="Ng W.-L."/>
            <person name="Kazmierczak K.M."/>
            <person name="Andrzejewski T.M."/>
            <person name="Davidsen T.M."/>
            <person name="Wayne K.J."/>
            <person name="Tettelin H."/>
            <person name="Glass J.I."/>
            <person name="Rusch D."/>
            <person name="Podicherti R."/>
            <person name="Tsui H.-C.T."/>
            <person name="Winkler M.E."/>
        </authorList>
    </citation>
    <scope>NUCLEOTIDE SEQUENCE</scope>
</reference>
<proteinExistence type="predicted"/>
<sequence length="140" mass="15802">MNKVRLLEFTYLFCLKILSRLVPVLSEKRPFIGFMVASEKALKKPLFGCQMCGQCILHYTGMVCPMGCPKNLRNGPCGGVRSDGNCEIKPNMKCTWVRAWDNSTQMMVFTESIEEIQTELDHSLSGTSTWINELRGGNDE</sequence>
<name>A0A382N2L8_9ZZZZ</name>
<protein>
    <recommendedName>
        <fullName evidence="1">Methylene-tetrahydrofolate reductase C-terminal-like domain-containing protein</fullName>
    </recommendedName>
</protein>
<dbReference type="AlphaFoldDB" id="A0A382N2L8"/>
<organism evidence="2">
    <name type="scientific">marine metagenome</name>
    <dbReference type="NCBI Taxonomy" id="408172"/>
    <lineage>
        <taxon>unclassified sequences</taxon>
        <taxon>metagenomes</taxon>
        <taxon>ecological metagenomes</taxon>
    </lineage>
</organism>